<name>A0ABT3HY51_9FLAO</name>
<dbReference type="EMBL" id="JAPDHW010000005">
    <property type="protein sequence ID" value="MCW3168593.1"/>
    <property type="molecule type" value="Genomic_DNA"/>
</dbReference>
<accession>A0ABT3HY51</accession>
<sequence length="262" mass="29827">MYTIIFTTVILVLLYFKKRRKKQEISVKVFILPAIMILFVSSIFFFLGGRIVSTLYSSIFDKKYDAKVVKYDYTDGDSDSAPAAIAVVEFKNDKNQTLQKSIGYGTSHPVEIGKTIKISYHEGDRNVKNLSFSEMKLLIGIVSVFFTVFTIAMIAVIMHVLDRDLSVIWKIVGGIFIYLVIPGGMLFFIVALSWVMWEYLQGRKDDTPIWALGVCSLFVTLQIPALLGYFKMLFEKKSMTGSRSKSVKTKIRLSKFSKRIPK</sequence>
<dbReference type="Proteomes" id="UP001163731">
    <property type="component" value="Unassembled WGS sequence"/>
</dbReference>
<keyword evidence="3" id="KW-1185">Reference proteome</keyword>
<reference evidence="2" key="1">
    <citation type="submission" date="2022-10" db="EMBL/GenBank/DDBJ databases">
        <title>Chryseobacterium babae sp. nov. isolated from the gut of the beetle Oryctes rhinoceros, and Chryseobacterium kimseyorum sp. nov., isolated from a stick insect rearing cage.</title>
        <authorList>
            <person name="Shelomi M."/>
            <person name="Han C.-J."/>
            <person name="Chen W.-M."/>
            <person name="Chen H.-K."/>
            <person name="Liaw S.-J."/>
            <person name="Muhle E."/>
            <person name="Clermont D."/>
        </authorList>
    </citation>
    <scope>NUCLEOTIDE SEQUENCE</scope>
    <source>
        <strain evidence="2">09-1422</strain>
    </source>
</reference>
<proteinExistence type="predicted"/>
<protein>
    <recommendedName>
        <fullName evidence="4">DUF3592 domain-containing protein</fullName>
    </recommendedName>
</protein>
<keyword evidence="1" id="KW-0472">Membrane</keyword>
<evidence type="ECO:0000256" key="1">
    <source>
        <dbReference type="SAM" id="Phobius"/>
    </source>
</evidence>
<evidence type="ECO:0000313" key="2">
    <source>
        <dbReference type="EMBL" id="MCW3168593.1"/>
    </source>
</evidence>
<feature type="transmembrane region" description="Helical" evidence="1">
    <location>
        <begin position="209"/>
        <end position="230"/>
    </location>
</feature>
<feature type="transmembrane region" description="Helical" evidence="1">
    <location>
        <begin position="137"/>
        <end position="161"/>
    </location>
</feature>
<organism evidence="2 3">
    <name type="scientific">Chryseobacterium kimseyorum</name>
    <dbReference type="NCBI Taxonomy" id="2984028"/>
    <lineage>
        <taxon>Bacteria</taxon>
        <taxon>Pseudomonadati</taxon>
        <taxon>Bacteroidota</taxon>
        <taxon>Flavobacteriia</taxon>
        <taxon>Flavobacteriales</taxon>
        <taxon>Weeksellaceae</taxon>
        <taxon>Chryseobacterium group</taxon>
        <taxon>Chryseobacterium</taxon>
    </lineage>
</organism>
<gene>
    <name evidence="2" type="ORF">OMO38_08635</name>
</gene>
<evidence type="ECO:0008006" key="4">
    <source>
        <dbReference type="Google" id="ProtNLM"/>
    </source>
</evidence>
<keyword evidence="1" id="KW-0812">Transmembrane</keyword>
<evidence type="ECO:0000313" key="3">
    <source>
        <dbReference type="Proteomes" id="UP001163731"/>
    </source>
</evidence>
<feature type="transmembrane region" description="Helical" evidence="1">
    <location>
        <begin position="173"/>
        <end position="197"/>
    </location>
</feature>
<keyword evidence="1" id="KW-1133">Transmembrane helix</keyword>
<feature type="transmembrane region" description="Helical" evidence="1">
    <location>
        <begin position="25"/>
        <end position="47"/>
    </location>
</feature>
<dbReference type="RefSeq" id="WP_264749799.1">
    <property type="nucleotide sequence ID" value="NZ_JAPDHW010000005.1"/>
</dbReference>
<comment type="caution">
    <text evidence="2">The sequence shown here is derived from an EMBL/GenBank/DDBJ whole genome shotgun (WGS) entry which is preliminary data.</text>
</comment>